<evidence type="ECO:0000313" key="2">
    <source>
        <dbReference type="EMBL" id="KXA95601.1"/>
    </source>
</evidence>
<proteinExistence type="predicted"/>
<feature type="domain" description="DUF7718" evidence="1">
    <location>
        <begin position="23"/>
        <end position="109"/>
    </location>
</feature>
<dbReference type="Proteomes" id="UP000070155">
    <property type="component" value="Unassembled WGS sequence"/>
</dbReference>
<accession>A0A133UN69</accession>
<name>A0A133UN69_9EURY</name>
<gene>
    <name evidence="2" type="ORF">AKJ36_00220</name>
</gene>
<evidence type="ECO:0000313" key="3">
    <source>
        <dbReference type="Proteomes" id="UP000070155"/>
    </source>
</evidence>
<comment type="caution">
    <text evidence="2">The sequence shown here is derived from an EMBL/GenBank/DDBJ whole genome shotgun (WGS) entry which is preliminary data.</text>
</comment>
<dbReference type="InterPro" id="IPR056135">
    <property type="entry name" value="DUF7718"/>
</dbReference>
<protein>
    <recommendedName>
        <fullName evidence="1">DUF7718 domain-containing protein</fullName>
    </recommendedName>
</protein>
<keyword evidence="3" id="KW-1185">Reference proteome</keyword>
<dbReference type="EMBL" id="LHXQ01000001">
    <property type="protein sequence ID" value="KXA95601.1"/>
    <property type="molecule type" value="Genomic_DNA"/>
</dbReference>
<organism evidence="2 3">
    <name type="scientific">candidate division MSBL1 archaeon SCGC-AAA259I07</name>
    <dbReference type="NCBI Taxonomy" id="1698266"/>
    <lineage>
        <taxon>Archaea</taxon>
        <taxon>Methanobacteriati</taxon>
        <taxon>Methanobacteriota</taxon>
        <taxon>candidate division MSBL1</taxon>
    </lineage>
</organism>
<evidence type="ECO:0000259" key="1">
    <source>
        <dbReference type="Pfam" id="PF24839"/>
    </source>
</evidence>
<reference evidence="2 3" key="1">
    <citation type="journal article" date="2016" name="Sci. Rep.">
        <title>Metabolic traits of an uncultured archaeal lineage -MSBL1- from brine pools of the Red Sea.</title>
        <authorList>
            <person name="Mwirichia R."/>
            <person name="Alam I."/>
            <person name="Rashid M."/>
            <person name="Vinu M."/>
            <person name="Ba-Alawi W."/>
            <person name="Anthony Kamau A."/>
            <person name="Kamanda Ngugi D."/>
            <person name="Goker M."/>
            <person name="Klenk H.P."/>
            <person name="Bajic V."/>
            <person name="Stingl U."/>
        </authorList>
    </citation>
    <scope>NUCLEOTIDE SEQUENCE [LARGE SCALE GENOMIC DNA]</scope>
    <source>
        <strain evidence="2">SCGC-AAA259I07</strain>
    </source>
</reference>
<dbReference type="Pfam" id="PF24839">
    <property type="entry name" value="DUF7718"/>
    <property type="match status" value="1"/>
</dbReference>
<sequence length="111" mass="13312">MAVKFEQKLGTYEGKVHLLFWEARPDMDSLEEFVVNISYPDFSGEEPRRVQIVRIDNVGKPLHLDQLWREGTPKKKLGWRGSKWEVFSRAVSELKKNWKKYAKRWDRNRGY</sequence>
<dbReference type="AlphaFoldDB" id="A0A133UN69"/>